<name>A0ACC2XPM0_9TREE</name>
<proteinExistence type="predicted"/>
<accession>A0ACC2XPM0</accession>
<organism evidence="1 2">
    <name type="scientific">Naganishia vaughanmartiniae</name>
    <dbReference type="NCBI Taxonomy" id="1424756"/>
    <lineage>
        <taxon>Eukaryota</taxon>
        <taxon>Fungi</taxon>
        <taxon>Dikarya</taxon>
        <taxon>Basidiomycota</taxon>
        <taxon>Agaricomycotina</taxon>
        <taxon>Tremellomycetes</taxon>
        <taxon>Filobasidiales</taxon>
        <taxon>Filobasidiaceae</taxon>
        <taxon>Naganishia</taxon>
    </lineage>
</organism>
<gene>
    <name evidence="1" type="ORF">QFC22_000268</name>
</gene>
<evidence type="ECO:0000313" key="1">
    <source>
        <dbReference type="EMBL" id="KAJ9125311.1"/>
    </source>
</evidence>
<reference evidence="1" key="1">
    <citation type="submission" date="2023-04" db="EMBL/GenBank/DDBJ databases">
        <title>Draft Genome sequencing of Naganishia species isolated from polar environments using Oxford Nanopore Technology.</title>
        <authorList>
            <person name="Leo P."/>
            <person name="Venkateswaran K."/>
        </authorList>
    </citation>
    <scope>NUCLEOTIDE SEQUENCE</scope>
    <source>
        <strain evidence="1">MNA-CCFEE 5425</strain>
    </source>
</reference>
<dbReference type="EMBL" id="JASBWU010000001">
    <property type="protein sequence ID" value="KAJ9125311.1"/>
    <property type="molecule type" value="Genomic_DNA"/>
</dbReference>
<evidence type="ECO:0000313" key="2">
    <source>
        <dbReference type="Proteomes" id="UP001243375"/>
    </source>
</evidence>
<dbReference type="Proteomes" id="UP001243375">
    <property type="component" value="Unassembled WGS sequence"/>
</dbReference>
<keyword evidence="2" id="KW-1185">Reference proteome</keyword>
<comment type="caution">
    <text evidence="1">The sequence shown here is derived from an EMBL/GenBank/DDBJ whole genome shotgun (WGS) entry which is preliminary data.</text>
</comment>
<protein>
    <submittedName>
        <fullName evidence="1">Uncharacterized protein</fullName>
    </submittedName>
</protein>
<sequence>MAATNVVAVRNWLKSQYPNPDINPVGETAATGTPRTHAHTSCLCFQEWIQNTVTALAESDPSLDLRGMFFAIQTQLLLSNLAESLLPYPLNPPPPGKLTTLPAEPELVHDAVLYGPDKKDACLVQIVSISEVGQSAFQTKNVMEQRKEALSGVGRIRRIRDHTEPSNSNNANGEQPPDEEDNEPDDVPPYPRSMLMLDVSDGFRVMRAMEYRRIDALKLGETALGSKMLLRNVKVRRGTLMLTPENVDFKGHMVEEFEEVQPILFQNGLLRRMGKPELPLELPPVPVPEQPQPDPPSEFDEIIDDEFIMDQAVVQELDRVEVAAIQASQSQSQSQSQAATMS</sequence>